<protein>
    <submittedName>
        <fullName evidence="1">Type VI secretion system baseplate subunit TssF</fullName>
    </submittedName>
</protein>
<dbReference type="NCBIfam" id="TIGR03359">
    <property type="entry name" value="VI_chp_6"/>
    <property type="match status" value="1"/>
</dbReference>
<dbReference type="EMBL" id="QRGA01000036">
    <property type="protein sequence ID" value="RDU94542.1"/>
    <property type="molecule type" value="Genomic_DNA"/>
</dbReference>
<dbReference type="PIRSF" id="PIRSF028304">
    <property type="entry name" value="UCP028304"/>
    <property type="match status" value="1"/>
</dbReference>
<dbReference type="RefSeq" id="WP_115537885.1">
    <property type="nucleotide sequence ID" value="NZ_QRGA01000036.1"/>
</dbReference>
<evidence type="ECO:0000313" key="1">
    <source>
        <dbReference type="EMBL" id="RDU94542.1"/>
    </source>
</evidence>
<name>A0A3D8JP06_9BURK</name>
<comment type="caution">
    <text evidence="1">The sequence shown here is derived from an EMBL/GenBank/DDBJ whole genome shotgun (WGS) entry which is preliminary data.</text>
</comment>
<dbReference type="OrthoDB" id="9763676at2"/>
<accession>A0A3D8JP06</accession>
<evidence type="ECO:0000313" key="2">
    <source>
        <dbReference type="Proteomes" id="UP000256838"/>
    </source>
</evidence>
<gene>
    <name evidence="1" type="primary">vasA</name>
    <name evidence="1" type="ORF">DWV00_33410</name>
</gene>
<dbReference type="PANTHER" id="PTHR35370:SF1">
    <property type="entry name" value="TYPE VI SECRETION SYSTEM COMPONENT TSSF1"/>
    <property type="match status" value="1"/>
</dbReference>
<keyword evidence="2" id="KW-1185">Reference proteome</keyword>
<dbReference type="AlphaFoldDB" id="A0A3D8JP06"/>
<dbReference type="InterPro" id="IPR010272">
    <property type="entry name" value="T6SS_TssF"/>
</dbReference>
<dbReference type="PANTHER" id="PTHR35370">
    <property type="entry name" value="CYTOPLASMIC PROTEIN-RELATED-RELATED"/>
    <property type="match status" value="1"/>
</dbReference>
<proteinExistence type="predicted"/>
<dbReference type="Pfam" id="PF05947">
    <property type="entry name" value="T6SS_TssF"/>
    <property type="match status" value="1"/>
</dbReference>
<reference evidence="1 2" key="1">
    <citation type="submission" date="2018-08" db="EMBL/GenBank/DDBJ databases">
        <title>Paraburkholderia sp. DHOM06 isolated from forest soil.</title>
        <authorList>
            <person name="Gao Z.-H."/>
            <person name="Qiu L.-H."/>
        </authorList>
    </citation>
    <scope>NUCLEOTIDE SEQUENCE [LARGE SCALE GENOMIC DNA]</scope>
    <source>
        <strain evidence="1 2">DHOM06</strain>
    </source>
</reference>
<organism evidence="1 2">
    <name type="scientific">Trinickia dinghuensis</name>
    <dbReference type="NCBI Taxonomy" id="2291023"/>
    <lineage>
        <taxon>Bacteria</taxon>
        <taxon>Pseudomonadati</taxon>
        <taxon>Pseudomonadota</taxon>
        <taxon>Betaproteobacteria</taxon>
        <taxon>Burkholderiales</taxon>
        <taxon>Burkholderiaceae</taxon>
        <taxon>Trinickia</taxon>
    </lineage>
</organism>
<sequence length="612" mass="68136">MEELLPYYERELSYLRLCSGDFARRYPKIAGRLLPVGEHSDDPQIEQMIQAIALLDARIAKKLEDDYPQCVEALLDVLQPHYLRPFPACSIAQFSVEYTGGESCSHTLPRGTELVSRSINGVECRFKTAYEVAIVPLAISEARYMSAAAAPVVLPVNAAGIVSITFASTAPHLDLRQLALRSVRMHLNGESSFIAALADGLFIHALASYVEVEGNARWKLLRTMPVSQAGFGESDALLDYPMRSHPAYQPLSEYFGFQEKFDFADVDLGAMLDTGGACRRVTLHVVLKEGHGNPHASRLLSTLSVAHFRLFCTPVVNLFRRRSEPVRVTHREVAYPVVADARHASAYDVYSIDSVNLVRQTQERNEIIEFEPFFSQRYGDDQRAGHYWVARRDETVASKSPGYETEISVIDVDFDPMASQTDTLSLRLTCTNRDLPSRLAIGLEGSDLFVPDRSDDDPALGIAMLRRPTQTLRFKRSDELPLRLATHLALDHLSLTDMHVEALKAVLVLYDLRRSAVSSRHIEGIVKAESRDAVLELPGNPFMTAVQGTEVRLTIDETHFVGASIATFVGAINTFLGYYVHLNSFVQLTVISKHTGEEIVRCKPRSSDLILG</sequence>
<dbReference type="Proteomes" id="UP000256838">
    <property type="component" value="Unassembled WGS sequence"/>
</dbReference>